<feature type="transmembrane region" description="Helical" evidence="6">
    <location>
        <begin position="296"/>
        <end position="318"/>
    </location>
</feature>
<evidence type="ECO:0000313" key="8">
    <source>
        <dbReference type="EMBL" id="MBS4538697.1"/>
    </source>
</evidence>
<keyword evidence="5 6" id="KW-0472">Membrane</keyword>
<dbReference type="InterPro" id="IPR051449">
    <property type="entry name" value="ABC-2_transporter_component"/>
</dbReference>
<proteinExistence type="predicted"/>
<comment type="caution">
    <text evidence="8">The sequence shown here is derived from an EMBL/GenBank/DDBJ whole genome shotgun (WGS) entry which is preliminary data.</text>
</comment>
<dbReference type="InterPro" id="IPR013525">
    <property type="entry name" value="ABC2_TM"/>
</dbReference>
<keyword evidence="2" id="KW-1003">Cell membrane</keyword>
<feature type="transmembrane region" description="Helical" evidence="6">
    <location>
        <begin position="22"/>
        <end position="45"/>
    </location>
</feature>
<dbReference type="GO" id="GO:0005886">
    <property type="term" value="C:plasma membrane"/>
    <property type="evidence" value="ECO:0007669"/>
    <property type="project" value="UniProtKB-SubCell"/>
</dbReference>
<keyword evidence="4 6" id="KW-1133">Transmembrane helix</keyword>
<gene>
    <name evidence="8" type="ORF">GOQ27_09495</name>
</gene>
<name>A0A942V2B5_9FIRM</name>
<feature type="transmembrane region" description="Helical" evidence="6">
    <location>
        <begin position="246"/>
        <end position="275"/>
    </location>
</feature>
<evidence type="ECO:0000256" key="4">
    <source>
        <dbReference type="ARBA" id="ARBA00022989"/>
    </source>
</evidence>
<feature type="transmembrane region" description="Helical" evidence="6">
    <location>
        <begin position="197"/>
        <end position="216"/>
    </location>
</feature>
<reference evidence="8" key="1">
    <citation type="submission" date="2019-12" db="EMBL/GenBank/DDBJ databases">
        <title>Clostridiaceae gen. nov. sp. nov., isolated from sediment in Xinjiang, China.</title>
        <authorList>
            <person name="Zhang R."/>
        </authorList>
    </citation>
    <scope>NUCLEOTIDE SEQUENCE</scope>
    <source>
        <strain evidence="8">D2Q-11</strain>
    </source>
</reference>
<evidence type="ECO:0000256" key="6">
    <source>
        <dbReference type="SAM" id="Phobius"/>
    </source>
</evidence>
<comment type="subcellular location">
    <subcellularLocation>
        <location evidence="1">Cell membrane</location>
        <topology evidence="1">Multi-pass membrane protein</topology>
    </subcellularLocation>
</comment>
<dbReference type="Pfam" id="PF12698">
    <property type="entry name" value="ABC2_membrane_3"/>
    <property type="match status" value="1"/>
</dbReference>
<feature type="domain" description="ABC-2 type transporter transmembrane" evidence="7">
    <location>
        <begin position="20"/>
        <end position="394"/>
    </location>
</feature>
<keyword evidence="9" id="KW-1185">Reference proteome</keyword>
<dbReference type="GO" id="GO:0140359">
    <property type="term" value="F:ABC-type transporter activity"/>
    <property type="evidence" value="ECO:0007669"/>
    <property type="project" value="InterPro"/>
</dbReference>
<keyword evidence="3 6" id="KW-0812">Transmembrane</keyword>
<organism evidence="8 9">
    <name type="scientific">Anaeromonas frigoriresistens</name>
    <dbReference type="NCBI Taxonomy" id="2683708"/>
    <lineage>
        <taxon>Bacteria</taxon>
        <taxon>Bacillati</taxon>
        <taxon>Bacillota</taxon>
        <taxon>Tissierellia</taxon>
        <taxon>Tissierellales</taxon>
        <taxon>Thermohalobacteraceae</taxon>
        <taxon>Anaeromonas</taxon>
    </lineage>
</organism>
<sequence>MNKNLSVIIKKELKRVFTDKRIVFTAFILPALSIALIYSIMGVALGNMIEDREEYIPKAYVRNMPQKFENLISNEPYNDMVDIEKISDDKELENIKEKIKLGEIDILVVFEKNFEEKLKNYENKEKPSIKTFYNSSEDYSSDARFGLFNQLFSRYENMVIGERLGNIEYTSAFNIDIGSEINDLVDEKEATGKGLSFLMPMLISIFLFAGAMGIGMDSIAGEKERGTMATLLVTPLKRETIAFGKIISLSIISIISALSSFIGIIVSFPFSKAVLGGDKDMNLTNLKFGASDLGKLFIIMITLVGIYVGLICLLSIIAKTVKEAGTYITPVYMIVMASSFMNMFSNSDPEMWQFLIPIYGSVVAIKNILMFQLTWTHVLISASVSVVSTIFLIYLIKKMFNNEKVMFG</sequence>
<dbReference type="RefSeq" id="WP_203366611.1">
    <property type="nucleotide sequence ID" value="NZ_WSFT01000036.1"/>
</dbReference>
<accession>A0A942V2B5</accession>
<dbReference type="Proteomes" id="UP000724672">
    <property type="component" value="Unassembled WGS sequence"/>
</dbReference>
<evidence type="ECO:0000313" key="9">
    <source>
        <dbReference type="Proteomes" id="UP000724672"/>
    </source>
</evidence>
<evidence type="ECO:0000256" key="2">
    <source>
        <dbReference type="ARBA" id="ARBA00022475"/>
    </source>
</evidence>
<dbReference type="PANTHER" id="PTHR30294:SF29">
    <property type="entry name" value="MULTIDRUG ABC TRANSPORTER PERMEASE YBHS-RELATED"/>
    <property type="match status" value="1"/>
</dbReference>
<feature type="transmembrane region" description="Helical" evidence="6">
    <location>
        <begin position="324"/>
        <end position="344"/>
    </location>
</feature>
<protein>
    <submittedName>
        <fullName evidence="8">ABC transporter permease</fullName>
    </submittedName>
</protein>
<evidence type="ECO:0000256" key="5">
    <source>
        <dbReference type="ARBA" id="ARBA00023136"/>
    </source>
</evidence>
<evidence type="ECO:0000256" key="3">
    <source>
        <dbReference type="ARBA" id="ARBA00022692"/>
    </source>
</evidence>
<dbReference type="AlphaFoldDB" id="A0A942V2B5"/>
<dbReference type="PANTHER" id="PTHR30294">
    <property type="entry name" value="MEMBRANE COMPONENT OF ABC TRANSPORTER YHHJ-RELATED"/>
    <property type="match status" value="1"/>
</dbReference>
<feature type="transmembrane region" description="Helical" evidence="6">
    <location>
        <begin position="375"/>
        <end position="396"/>
    </location>
</feature>
<evidence type="ECO:0000256" key="1">
    <source>
        <dbReference type="ARBA" id="ARBA00004651"/>
    </source>
</evidence>
<evidence type="ECO:0000259" key="7">
    <source>
        <dbReference type="Pfam" id="PF12698"/>
    </source>
</evidence>
<dbReference type="EMBL" id="WSFT01000036">
    <property type="protein sequence ID" value="MBS4538697.1"/>
    <property type="molecule type" value="Genomic_DNA"/>
</dbReference>